<dbReference type="InterPro" id="IPR028347">
    <property type="entry name" value="START_dom_prot"/>
</dbReference>
<accession>A0A1N6U8Z1</accession>
<dbReference type="Gene3D" id="3.30.530.20">
    <property type="match status" value="1"/>
</dbReference>
<dbReference type="RefSeq" id="WP_051587387.1">
    <property type="nucleotide sequence ID" value="NZ_FMUP01000005.1"/>
</dbReference>
<evidence type="ECO:0000256" key="1">
    <source>
        <dbReference type="SAM" id="SignalP"/>
    </source>
</evidence>
<dbReference type="EMBL" id="FTMC01000008">
    <property type="protein sequence ID" value="SIQ61766.1"/>
    <property type="molecule type" value="Genomic_DNA"/>
</dbReference>
<dbReference type="CDD" id="cd08876">
    <property type="entry name" value="START_1"/>
    <property type="match status" value="1"/>
</dbReference>
<keyword evidence="1" id="KW-0732">Signal</keyword>
<dbReference type="GO" id="GO:0005737">
    <property type="term" value="C:cytoplasm"/>
    <property type="evidence" value="ECO:0007669"/>
    <property type="project" value="UniProtKB-ARBA"/>
</dbReference>
<sequence>MLVSTCRPLMLGLSLVLFGGAVSAQDWELVKDEQGIRVYLAAVPGSAYKAYRGETVIRASMARIRALQEDVQGSCAWIHQCKAQQMIRREGSKAWTHTYFSTPWPVTPRDSVIEVTTEEEGGTLVRHLKGVPDMLPEEKGYVRVTRVEGYWRLEPLDGGLVKVTYQLYSEPGGSVPSWLANSFVIDAPFNTLNGLRSLAESAR</sequence>
<dbReference type="AlphaFoldDB" id="A0A1N6U8Z1"/>
<gene>
    <name evidence="3" type="ORF">SAMN05421672_10860</name>
</gene>
<dbReference type="InterPro" id="IPR002913">
    <property type="entry name" value="START_lipid-bd_dom"/>
</dbReference>
<dbReference type="GO" id="GO:0008289">
    <property type="term" value="F:lipid binding"/>
    <property type="evidence" value="ECO:0007669"/>
    <property type="project" value="InterPro"/>
</dbReference>
<feature type="chain" id="PRO_5009938673" evidence="1">
    <location>
        <begin position="25"/>
        <end position="203"/>
    </location>
</feature>
<dbReference type="InterPro" id="IPR051213">
    <property type="entry name" value="START_lipid_transfer"/>
</dbReference>
<evidence type="ECO:0000313" key="4">
    <source>
        <dbReference type="Proteomes" id="UP000186079"/>
    </source>
</evidence>
<proteinExistence type="predicted"/>
<name>A0A1N6U8Z1_9PSED</name>
<feature type="domain" description="START" evidence="2">
    <location>
        <begin position="25"/>
        <end position="203"/>
    </location>
</feature>
<organism evidence="3 4">
    <name type="scientific">Pseudomonas flexibilis</name>
    <dbReference type="NCBI Taxonomy" id="706570"/>
    <lineage>
        <taxon>Bacteria</taxon>
        <taxon>Pseudomonadati</taxon>
        <taxon>Pseudomonadota</taxon>
        <taxon>Gammaproteobacteria</taxon>
        <taxon>Pseudomonadales</taxon>
        <taxon>Pseudomonadaceae</taxon>
        <taxon>Pseudomonas</taxon>
    </lineage>
</organism>
<feature type="signal peptide" evidence="1">
    <location>
        <begin position="1"/>
        <end position="24"/>
    </location>
</feature>
<dbReference type="PIRSF" id="PIRSF039033">
    <property type="entry name" value="START_dom"/>
    <property type="match status" value="1"/>
</dbReference>
<dbReference type="PROSITE" id="PS50848">
    <property type="entry name" value="START"/>
    <property type="match status" value="1"/>
</dbReference>
<evidence type="ECO:0000259" key="2">
    <source>
        <dbReference type="PROSITE" id="PS50848"/>
    </source>
</evidence>
<reference evidence="3 4" key="1">
    <citation type="submission" date="2017-01" db="EMBL/GenBank/DDBJ databases">
        <authorList>
            <person name="Mah S.A."/>
            <person name="Swanson W.J."/>
            <person name="Moy G.W."/>
            <person name="Vacquier V.D."/>
        </authorList>
    </citation>
    <scope>NUCLEOTIDE SEQUENCE [LARGE SCALE GENOMIC DNA]</scope>
    <source>
        <strain evidence="3 4">ATCC 29606</strain>
    </source>
</reference>
<dbReference type="Proteomes" id="UP000186079">
    <property type="component" value="Unassembled WGS sequence"/>
</dbReference>
<dbReference type="PANTHER" id="PTHR19308">
    <property type="entry name" value="PHOSPHATIDYLCHOLINE TRANSFER PROTEIN"/>
    <property type="match status" value="1"/>
</dbReference>
<protein>
    <submittedName>
        <fullName evidence="3">START domain-containing protein</fullName>
    </submittedName>
</protein>
<dbReference type="SUPFAM" id="SSF55961">
    <property type="entry name" value="Bet v1-like"/>
    <property type="match status" value="1"/>
</dbReference>
<dbReference type="InterPro" id="IPR023393">
    <property type="entry name" value="START-like_dom_sf"/>
</dbReference>
<dbReference type="PANTHER" id="PTHR19308:SF14">
    <property type="entry name" value="START DOMAIN-CONTAINING PROTEIN"/>
    <property type="match status" value="1"/>
</dbReference>
<dbReference type="Pfam" id="PF01852">
    <property type="entry name" value="START"/>
    <property type="match status" value="1"/>
</dbReference>
<evidence type="ECO:0000313" key="3">
    <source>
        <dbReference type="EMBL" id="SIQ61766.1"/>
    </source>
</evidence>